<evidence type="ECO:0000313" key="1">
    <source>
        <dbReference type="EMBL" id="KAJ7986420.1"/>
    </source>
</evidence>
<dbReference type="EMBL" id="CM055761">
    <property type="protein sequence ID" value="KAJ7986420.1"/>
    <property type="molecule type" value="Genomic_DNA"/>
</dbReference>
<gene>
    <name evidence="1" type="ORF">DPEC_G00339710</name>
</gene>
<proteinExistence type="predicted"/>
<name>A0ACC2F545_DALPE</name>
<protein>
    <submittedName>
        <fullName evidence="1">Uncharacterized protein</fullName>
    </submittedName>
</protein>
<evidence type="ECO:0000313" key="2">
    <source>
        <dbReference type="Proteomes" id="UP001157502"/>
    </source>
</evidence>
<reference evidence="1" key="1">
    <citation type="submission" date="2021-05" db="EMBL/GenBank/DDBJ databases">
        <authorList>
            <person name="Pan Q."/>
            <person name="Jouanno E."/>
            <person name="Zahm M."/>
            <person name="Klopp C."/>
            <person name="Cabau C."/>
            <person name="Louis A."/>
            <person name="Berthelot C."/>
            <person name="Parey E."/>
            <person name="Roest Crollius H."/>
            <person name="Montfort J."/>
            <person name="Robinson-Rechavi M."/>
            <person name="Bouchez O."/>
            <person name="Lampietro C."/>
            <person name="Lopez Roques C."/>
            <person name="Donnadieu C."/>
            <person name="Postlethwait J."/>
            <person name="Bobe J."/>
            <person name="Dillon D."/>
            <person name="Chandos A."/>
            <person name="von Hippel F."/>
            <person name="Guiguen Y."/>
        </authorList>
    </citation>
    <scope>NUCLEOTIDE SEQUENCE</scope>
    <source>
        <strain evidence="1">YG-Jan2019</strain>
    </source>
</reference>
<sequence length="115" mass="12465">MELTPQPSKIHKWMEASCGTGAPESETDLLKPLLSWRIGPGRLRGASKAAPYSLSGALVLTRSPQRAGRHLGRGPGLPTRKGMLLLPCHYETKTELTGSTSDWEGANTQNAERSR</sequence>
<organism evidence="1 2">
    <name type="scientific">Dallia pectoralis</name>
    <name type="common">Alaska blackfish</name>
    <dbReference type="NCBI Taxonomy" id="75939"/>
    <lineage>
        <taxon>Eukaryota</taxon>
        <taxon>Metazoa</taxon>
        <taxon>Chordata</taxon>
        <taxon>Craniata</taxon>
        <taxon>Vertebrata</taxon>
        <taxon>Euteleostomi</taxon>
        <taxon>Actinopterygii</taxon>
        <taxon>Neopterygii</taxon>
        <taxon>Teleostei</taxon>
        <taxon>Protacanthopterygii</taxon>
        <taxon>Esociformes</taxon>
        <taxon>Umbridae</taxon>
        <taxon>Dallia</taxon>
    </lineage>
</organism>
<keyword evidence="2" id="KW-1185">Reference proteome</keyword>
<dbReference type="Proteomes" id="UP001157502">
    <property type="component" value="Chromosome 34"/>
</dbReference>
<accession>A0ACC2F545</accession>
<comment type="caution">
    <text evidence="1">The sequence shown here is derived from an EMBL/GenBank/DDBJ whole genome shotgun (WGS) entry which is preliminary data.</text>
</comment>